<dbReference type="RefSeq" id="WP_034353836.1">
    <property type="nucleotide sequence ID" value="NZ_JHAC01000011.1"/>
</dbReference>
<reference evidence="1 2" key="1">
    <citation type="submission" date="2014-03" db="EMBL/GenBank/DDBJ databases">
        <title>Draft genome sequence of Deinococcus phoenicis 1P10ME.</title>
        <authorList>
            <person name="Stepanov V.G."/>
            <person name="Vaishampayan P."/>
            <person name="Venkateswaran K."/>
            <person name="Fox G.E."/>
        </authorList>
    </citation>
    <scope>NUCLEOTIDE SEQUENCE [LARGE SCALE GENOMIC DNA]</scope>
    <source>
        <strain evidence="1 2">1P10ME</strain>
    </source>
</reference>
<evidence type="ECO:0000313" key="1">
    <source>
        <dbReference type="EMBL" id="EYB69073.1"/>
    </source>
</evidence>
<evidence type="ECO:0000313" key="2">
    <source>
        <dbReference type="Proteomes" id="UP000020492"/>
    </source>
</evidence>
<comment type="caution">
    <text evidence="1">The sequence shown here is derived from an EMBL/GenBank/DDBJ whole genome shotgun (WGS) entry which is preliminary data.</text>
</comment>
<dbReference type="Proteomes" id="UP000020492">
    <property type="component" value="Unassembled WGS sequence"/>
</dbReference>
<name>A0A016QSR5_9DEIO</name>
<organism evidence="1 2">
    <name type="scientific">Deinococcus phoenicis</name>
    <dbReference type="NCBI Taxonomy" id="1476583"/>
    <lineage>
        <taxon>Bacteria</taxon>
        <taxon>Thermotogati</taxon>
        <taxon>Deinococcota</taxon>
        <taxon>Deinococci</taxon>
        <taxon>Deinococcales</taxon>
        <taxon>Deinococcaceae</taxon>
        <taxon>Deinococcus</taxon>
    </lineage>
</organism>
<dbReference type="STRING" id="1476583.DEIPH_ctg011orf0040"/>
<dbReference type="PATRIC" id="fig|1476583.3.peg.667"/>
<proteinExistence type="predicted"/>
<accession>A0A016QSR5</accession>
<dbReference type="AlphaFoldDB" id="A0A016QSR5"/>
<keyword evidence="2" id="KW-1185">Reference proteome</keyword>
<dbReference type="EMBL" id="JHAC01000011">
    <property type="protein sequence ID" value="EYB69073.1"/>
    <property type="molecule type" value="Genomic_DNA"/>
</dbReference>
<protein>
    <submittedName>
        <fullName evidence="1">Uncharacterized protein</fullName>
    </submittedName>
</protein>
<gene>
    <name evidence="1" type="ORF">DEIPH_ctg011orf0040</name>
</gene>
<sequence>MEFDLIGTLKLDAVLPEASSMRAKLQAASTTAARMQIERLAQEIARATESGQSAIRVDTLETGVKAALGRKGYKVTYYTPDQRDTGSAAYYTVSW</sequence>